<evidence type="ECO:0000313" key="2">
    <source>
        <dbReference type="Proteomes" id="UP000587760"/>
    </source>
</evidence>
<dbReference type="EMBL" id="JACHGJ010000010">
    <property type="protein sequence ID" value="MBB6482281.1"/>
    <property type="molecule type" value="Genomic_DNA"/>
</dbReference>
<sequence length="392" mass="46461">MREKIVSKWKNIDNDECLLFFAQTVEELLFYYTIDSYRLPAHNTHSLLDESLSTIQHIKQDILKPGALNSIIEEIEDQFEKDIVMRDFFGTECPELIKHINSSKSIDHKYDTIKYLSQRIENNYLDLLIKRIRSCIEKNERKDIIFLTKSLIIEINKYLQYSKEYIYDQCMHIFFKSKVDGISSYDRFIESFKNDDFEYNILFRIGKGFNQVKKSLNIKYFKIYENLKESDDAYKKWNKHSFLKENKNYIEIVVKAKDEFRALSKGRYQLIGISSHISFLKHAEELSISETALIEIVSKSKIIKSSEISSPIYRRPDTIKTNDFNDKFEKIVDIETTNEIEFNTLQRLNLAFQRHSVSLKSSSFENQLVDLWSGLNVYFPFTIRIVMIKSSK</sequence>
<evidence type="ECO:0000313" key="1">
    <source>
        <dbReference type="EMBL" id="MBB6482281.1"/>
    </source>
</evidence>
<dbReference type="RefSeq" id="WP_184748513.1">
    <property type="nucleotide sequence ID" value="NZ_JACHGJ010000010.1"/>
</dbReference>
<dbReference type="AlphaFoldDB" id="A0A841RFW5"/>
<name>A0A841RFW5_9SPIO</name>
<comment type="caution">
    <text evidence="1">The sequence shown here is derived from an EMBL/GenBank/DDBJ whole genome shotgun (WGS) entry which is preliminary data.</text>
</comment>
<reference evidence="1 2" key="1">
    <citation type="submission" date="2020-08" db="EMBL/GenBank/DDBJ databases">
        <title>Genomic Encyclopedia of Type Strains, Phase IV (KMG-IV): sequencing the most valuable type-strain genomes for metagenomic binning, comparative biology and taxonomic classification.</title>
        <authorList>
            <person name="Goeker M."/>
        </authorList>
    </citation>
    <scope>NUCLEOTIDE SEQUENCE [LARGE SCALE GENOMIC DNA]</scope>
    <source>
        <strain evidence="1 2">DSM 2461</strain>
    </source>
</reference>
<dbReference type="Proteomes" id="UP000587760">
    <property type="component" value="Unassembled WGS sequence"/>
</dbReference>
<organism evidence="1 2">
    <name type="scientific">Spirochaeta isovalerica</name>
    <dbReference type="NCBI Taxonomy" id="150"/>
    <lineage>
        <taxon>Bacteria</taxon>
        <taxon>Pseudomonadati</taxon>
        <taxon>Spirochaetota</taxon>
        <taxon>Spirochaetia</taxon>
        <taxon>Spirochaetales</taxon>
        <taxon>Spirochaetaceae</taxon>
        <taxon>Spirochaeta</taxon>
    </lineage>
</organism>
<protein>
    <submittedName>
        <fullName evidence="1">Uncharacterized protein</fullName>
    </submittedName>
</protein>
<accession>A0A841RFW5</accession>
<proteinExistence type="predicted"/>
<gene>
    <name evidence="1" type="ORF">HNR50_003970</name>
</gene>
<keyword evidence="2" id="KW-1185">Reference proteome</keyword>